<gene>
    <name evidence="2" type="ORF">BU14_0311s0019</name>
</gene>
<organism evidence="2 3">
    <name type="scientific">Porphyra umbilicalis</name>
    <name type="common">Purple laver</name>
    <name type="synonym">Red alga</name>
    <dbReference type="NCBI Taxonomy" id="2786"/>
    <lineage>
        <taxon>Eukaryota</taxon>
        <taxon>Rhodophyta</taxon>
        <taxon>Bangiophyceae</taxon>
        <taxon>Bangiales</taxon>
        <taxon>Bangiaceae</taxon>
        <taxon>Porphyra</taxon>
    </lineage>
</organism>
<evidence type="ECO:0000313" key="2">
    <source>
        <dbReference type="EMBL" id="OSX74079.1"/>
    </source>
</evidence>
<keyword evidence="3" id="KW-1185">Reference proteome</keyword>
<name>A0A1X6NZP6_PORUM</name>
<sequence>MAARSTTTATATPVSAPPPPPGVSDKSSGNEKGSTTRKASRKRKTTDSLAPLVAVAPTHWDDYRGSRISDKSRRTSSELIEAFVMATPAKNRVVARTRTAAALDRKLKDTRTKYVATRKILRRTGLSAPQREDFLIKFGGSELYSLARDAFKTSAVASESTGRETVVFSPSTAPASSPPQGAGTARLGCAGAAIIGAMGDAATDGDDSVVASDHEDDVSKAVDLLAAAEGRKDHKKAKRVSTWATISPCFQAKNERESAVFDERHSGGASGSGREANVVSDSDIRVAMLDMIGAIAAKARRH</sequence>
<protein>
    <submittedName>
        <fullName evidence="2">Uncharacterized protein</fullName>
    </submittedName>
</protein>
<accession>A0A1X6NZP6</accession>
<evidence type="ECO:0000256" key="1">
    <source>
        <dbReference type="SAM" id="MobiDB-lite"/>
    </source>
</evidence>
<dbReference type="Proteomes" id="UP000218209">
    <property type="component" value="Unassembled WGS sequence"/>
</dbReference>
<feature type="compositionally biased region" description="Low complexity" evidence="1">
    <location>
        <begin position="1"/>
        <end position="14"/>
    </location>
</feature>
<reference evidence="2 3" key="1">
    <citation type="submission" date="2017-03" db="EMBL/GenBank/DDBJ databases">
        <title>WGS assembly of Porphyra umbilicalis.</title>
        <authorList>
            <person name="Brawley S.H."/>
            <person name="Blouin N.A."/>
            <person name="Ficko-Blean E."/>
            <person name="Wheeler G.L."/>
            <person name="Lohr M."/>
            <person name="Goodson H.V."/>
            <person name="Jenkins J.W."/>
            <person name="Blaby-Haas C.E."/>
            <person name="Helliwell K.E."/>
            <person name="Chan C."/>
            <person name="Marriage T."/>
            <person name="Bhattacharya D."/>
            <person name="Klein A.S."/>
            <person name="Badis Y."/>
            <person name="Brodie J."/>
            <person name="Cao Y."/>
            <person name="Collen J."/>
            <person name="Dittami S.M."/>
            <person name="Gachon C.M."/>
            <person name="Green B.R."/>
            <person name="Karpowicz S."/>
            <person name="Kim J.W."/>
            <person name="Kudahl U."/>
            <person name="Lin S."/>
            <person name="Michel G."/>
            <person name="Mittag M."/>
            <person name="Olson B.J."/>
            <person name="Pangilinan J."/>
            <person name="Peng Y."/>
            <person name="Qiu H."/>
            <person name="Shu S."/>
            <person name="Singer J.T."/>
            <person name="Smith A.G."/>
            <person name="Sprecher B.N."/>
            <person name="Wagner V."/>
            <person name="Wang W."/>
            <person name="Wang Z.-Y."/>
            <person name="Yan J."/>
            <person name="Yarish C."/>
            <person name="Zoeuner-Riek S."/>
            <person name="Zhuang Y."/>
            <person name="Zou Y."/>
            <person name="Lindquist E.A."/>
            <person name="Grimwood J."/>
            <person name="Barry K."/>
            <person name="Rokhsar D.S."/>
            <person name="Schmutz J."/>
            <person name="Stiller J.W."/>
            <person name="Grossman A.R."/>
            <person name="Prochnik S.E."/>
        </authorList>
    </citation>
    <scope>NUCLEOTIDE SEQUENCE [LARGE SCALE GENOMIC DNA]</scope>
    <source>
        <strain evidence="2">4086291</strain>
    </source>
</reference>
<proteinExistence type="predicted"/>
<dbReference type="EMBL" id="KV918965">
    <property type="protein sequence ID" value="OSX74079.1"/>
    <property type="molecule type" value="Genomic_DNA"/>
</dbReference>
<evidence type="ECO:0000313" key="3">
    <source>
        <dbReference type="Proteomes" id="UP000218209"/>
    </source>
</evidence>
<dbReference type="AlphaFoldDB" id="A0A1X6NZP6"/>
<feature type="region of interest" description="Disordered" evidence="1">
    <location>
        <begin position="1"/>
        <end position="51"/>
    </location>
</feature>